<dbReference type="AlphaFoldDB" id="A0A1V9F7F2"/>
<dbReference type="Pfam" id="PF18962">
    <property type="entry name" value="Por_Secre_tail"/>
    <property type="match status" value="1"/>
</dbReference>
<dbReference type="Gene3D" id="2.60.40.10">
    <property type="entry name" value="Immunoglobulins"/>
    <property type="match status" value="1"/>
</dbReference>
<dbReference type="InterPro" id="IPR013783">
    <property type="entry name" value="Ig-like_fold"/>
</dbReference>
<dbReference type="EMBL" id="LVXG01000004">
    <property type="protein sequence ID" value="OQP54349.1"/>
    <property type="molecule type" value="Genomic_DNA"/>
</dbReference>
<proteinExistence type="predicted"/>
<evidence type="ECO:0000313" key="2">
    <source>
        <dbReference type="EMBL" id="OQP54349.1"/>
    </source>
</evidence>
<reference evidence="3" key="1">
    <citation type="submission" date="2016-04" db="EMBL/GenBank/DDBJ databases">
        <authorList>
            <person name="Chen L."/>
            <person name="Zhuang W."/>
            <person name="Wang G."/>
        </authorList>
    </citation>
    <scope>NUCLEOTIDE SEQUENCE [LARGE SCALE GENOMIC DNA]</scope>
    <source>
        <strain evidence="3">17621</strain>
    </source>
</reference>
<gene>
    <name evidence="2" type="ORF">A4H97_22985</name>
</gene>
<dbReference type="Proteomes" id="UP000192610">
    <property type="component" value="Unassembled WGS sequence"/>
</dbReference>
<dbReference type="NCBIfam" id="TIGR04183">
    <property type="entry name" value="Por_Secre_tail"/>
    <property type="match status" value="1"/>
</dbReference>
<dbReference type="RefSeq" id="WP_081197660.1">
    <property type="nucleotide sequence ID" value="NZ_FOCZ01000011.1"/>
</dbReference>
<accession>A0A1V9F7F2</accession>
<protein>
    <recommendedName>
        <fullName evidence="1">Secretion system C-terminal sorting domain-containing protein</fullName>
    </recommendedName>
</protein>
<dbReference type="InterPro" id="IPR026444">
    <property type="entry name" value="Secre_tail"/>
</dbReference>
<feature type="domain" description="Secretion system C-terminal sorting" evidence="1">
    <location>
        <begin position="365"/>
        <end position="437"/>
    </location>
</feature>
<dbReference type="OrthoDB" id="665228at2"/>
<organism evidence="2 3">
    <name type="scientific">Niastella yeongjuensis</name>
    <dbReference type="NCBI Taxonomy" id="354355"/>
    <lineage>
        <taxon>Bacteria</taxon>
        <taxon>Pseudomonadati</taxon>
        <taxon>Bacteroidota</taxon>
        <taxon>Chitinophagia</taxon>
        <taxon>Chitinophagales</taxon>
        <taxon>Chitinophagaceae</taxon>
        <taxon>Niastella</taxon>
    </lineage>
</organism>
<name>A0A1V9F7F2_9BACT</name>
<keyword evidence="3" id="KW-1185">Reference proteome</keyword>
<sequence>MTRYIPFLLLAAGLPICTRGQFTNSGAQVVVSGGYLVVDDLNMVNNGTFSHNAGTVTFSGNNNTAIAGTGTTQFYALQLNKPGAQLQLQTNINIDNQLLFTNGLLDLNNNNITLAPSAYLNGESENNRITGTTGGYVEITNVLNAPAAANPGNLGVVITSPASLGSTVIRRGHVSQSNGLGMLNSIFRYYDIMPANNTGLNATIGINYFDAELNGLGESILSVYKSPNTTSWSDLGHNTRNTATNYVDQINVASLARFTLSSEMFLLPVMINDLHTKCINNQVVITWQSPGVINTGTFIISRSANGIQWQPVATIPITNSHTYAYTDAQSFNGAWYRITTEESNGHQTVSPAVQSNCGVNEAARVFPNPAYSNAWLQLEAAAKTTVIMHLYDHTGALVKLNTANASVGLNQFDLQMNSLPQGIYSLVVHWGNGEVKTIKVVKL</sequence>
<comment type="caution">
    <text evidence="2">The sequence shown here is derived from an EMBL/GenBank/DDBJ whole genome shotgun (WGS) entry which is preliminary data.</text>
</comment>
<dbReference type="STRING" id="354355.SAMN05660816_05110"/>
<evidence type="ECO:0000313" key="3">
    <source>
        <dbReference type="Proteomes" id="UP000192610"/>
    </source>
</evidence>
<evidence type="ECO:0000259" key="1">
    <source>
        <dbReference type="Pfam" id="PF18962"/>
    </source>
</evidence>